<dbReference type="PANTHER" id="PTHR43877">
    <property type="entry name" value="AMINOALKYLPHOSPHONATE N-ACETYLTRANSFERASE-RELATED-RELATED"/>
    <property type="match status" value="1"/>
</dbReference>
<evidence type="ECO:0000259" key="3">
    <source>
        <dbReference type="PROSITE" id="PS51186"/>
    </source>
</evidence>
<evidence type="ECO:0000313" key="5">
    <source>
        <dbReference type="Proteomes" id="UP000298781"/>
    </source>
</evidence>
<dbReference type="EMBL" id="CP039690">
    <property type="protein sequence ID" value="QCI65693.1"/>
    <property type="molecule type" value="Genomic_DNA"/>
</dbReference>
<dbReference type="GO" id="GO:0016747">
    <property type="term" value="F:acyltransferase activity, transferring groups other than amino-acyl groups"/>
    <property type="evidence" value="ECO:0007669"/>
    <property type="project" value="InterPro"/>
</dbReference>
<proteinExistence type="predicted"/>
<keyword evidence="1 4" id="KW-0808">Transferase</keyword>
<keyword evidence="5" id="KW-1185">Reference proteome</keyword>
<feature type="domain" description="N-acetyltransferase" evidence="3">
    <location>
        <begin position="1"/>
        <end position="157"/>
    </location>
</feature>
<reference evidence="4 5" key="1">
    <citation type="submission" date="2019-04" db="EMBL/GenBank/DDBJ databases">
        <title>Phreatobacter aquaticus sp. nov.</title>
        <authorList>
            <person name="Choi A."/>
        </authorList>
    </citation>
    <scope>NUCLEOTIDE SEQUENCE [LARGE SCALE GENOMIC DNA]</scope>
    <source>
        <strain evidence="4 5">KCTC 52518</strain>
    </source>
</reference>
<dbReference type="Pfam" id="PF00583">
    <property type="entry name" value="Acetyltransf_1"/>
    <property type="match status" value="1"/>
</dbReference>
<evidence type="ECO:0000256" key="2">
    <source>
        <dbReference type="ARBA" id="ARBA00023315"/>
    </source>
</evidence>
<dbReference type="InterPro" id="IPR000182">
    <property type="entry name" value="GNAT_dom"/>
</dbReference>
<dbReference type="Proteomes" id="UP000298781">
    <property type="component" value="Chromosome"/>
</dbReference>
<keyword evidence="2" id="KW-0012">Acyltransferase</keyword>
<dbReference type="PROSITE" id="PS51186">
    <property type="entry name" value="GNAT"/>
    <property type="match status" value="1"/>
</dbReference>
<dbReference type="Gene3D" id="3.40.630.30">
    <property type="match status" value="1"/>
</dbReference>
<dbReference type="KEGG" id="pstg:E8M01_16635"/>
<dbReference type="InterPro" id="IPR016181">
    <property type="entry name" value="Acyl_CoA_acyltransferase"/>
</dbReference>
<dbReference type="CDD" id="cd04301">
    <property type="entry name" value="NAT_SF"/>
    <property type="match status" value="1"/>
</dbReference>
<dbReference type="OrthoDB" id="3389160at2"/>
<dbReference type="SUPFAM" id="SSF55729">
    <property type="entry name" value="Acyl-CoA N-acyltransferases (Nat)"/>
    <property type="match status" value="1"/>
</dbReference>
<evidence type="ECO:0000256" key="1">
    <source>
        <dbReference type="ARBA" id="ARBA00022679"/>
    </source>
</evidence>
<sequence>MIIRPATDADGTRLARLIARVFAEYPGCQFLDDEFPELRAPASHYRTHGGQLFIAENDNQLVGSLAATMTSAPGIAELFKVYVAADARGSGLAQRLFAEGEALVRAKGAREIVLWSDTRFTRGHGFYEKLGFSREPVSRYLADVSESWEFCFRKALAG</sequence>
<dbReference type="AlphaFoldDB" id="A0A4D7B3T5"/>
<gene>
    <name evidence="4" type="ORF">E8M01_16635</name>
</gene>
<dbReference type="RefSeq" id="WP_136961139.1">
    <property type="nucleotide sequence ID" value="NZ_CP039690.1"/>
</dbReference>
<organism evidence="4 5">
    <name type="scientific">Phreatobacter stygius</name>
    <dbReference type="NCBI Taxonomy" id="1940610"/>
    <lineage>
        <taxon>Bacteria</taxon>
        <taxon>Pseudomonadati</taxon>
        <taxon>Pseudomonadota</taxon>
        <taxon>Alphaproteobacteria</taxon>
        <taxon>Hyphomicrobiales</taxon>
        <taxon>Phreatobacteraceae</taxon>
        <taxon>Phreatobacter</taxon>
    </lineage>
</organism>
<protein>
    <submittedName>
        <fullName evidence="4">GNAT family N-acetyltransferase</fullName>
    </submittedName>
</protein>
<accession>A0A4D7B3T5</accession>
<evidence type="ECO:0000313" key="4">
    <source>
        <dbReference type="EMBL" id="QCI65693.1"/>
    </source>
</evidence>
<dbReference type="InterPro" id="IPR050832">
    <property type="entry name" value="Bact_Acetyltransf"/>
</dbReference>
<name>A0A4D7B3T5_9HYPH</name>